<dbReference type="RefSeq" id="WP_096351458.1">
    <property type="nucleotide sequence ID" value="NZ_AP017313.1"/>
</dbReference>
<sequence length="249" mass="28998">MFRYLLFVSLLIFSALTTFSQCLDRGKIAWSEDGLFFDYGYLTPSYSFAFKGDTSKKWNTQFEAIDIRQAPANALKFKIKVDKAIKEFAGNKFYQNLKFNDVSVCYPERLKLFIDSGAQVSLKHYKTKYTYSYTFEPDSLTGYNIIVAVDRFGKIITPFIFPSKRFYKPIDKSFTYCKLIQIARKAQKNLDSIDRVTFEYNKKTKKFYWLISQALVNEHEGANDVNVVYIDAADLKKVRAVKSKVFVTY</sequence>
<protein>
    <submittedName>
        <fullName evidence="1">Uncharacterized protein</fullName>
    </submittedName>
</protein>
<gene>
    <name evidence="1" type="ORF">MgSA37_01933</name>
</gene>
<evidence type="ECO:0000313" key="2">
    <source>
        <dbReference type="Proteomes" id="UP000218263"/>
    </source>
</evidence>
<dbReference type="EMBL" id="AP017313">
    <property type="protein sequence ID" value="BAU53762.1"/>
    <property type="molecule type" value="Genomic_DNA"/>
</dbReference>
<dbReference type="OrthoDB" id="893297at2"/>
<keyword evidence="2" id="KW-1185">Reference proteome</keyword>
<organism evidence="1 2">
    <name type="scientific">Mucilaginibacter gotjawali</name>
    <dbReference type="NCBI Taxonomy" id="1550579"/>
    <lineage>
        <taxon>Bacteria</taxon>
        <taxon>Pseudomonadati</taxon>
        <taxon>Bacteroidota</taxon>
        <taxon>Sphingobacteriia</taxon>
        <taxon>Sphingobacteriales</taxon>
        <taxon>Sphingobacteriaceae</taxon>
        <taxon>Mucilaginibacter</taxon>
    </lineage>
</organism>
<proteinExistence type="predicted"/>
<name>A0A0X8X247_9SPHI</name>
<reference evidence="1 2" key="1">
    <citation type="submission" date="2015-12" db="EMBL/GenBank/DDBJ databases">
        <title>Genome sequence of Mucilaginibacter gotjawali.</title>
        <authorList>
            <person name="Lee J.S."/>
            <person name="Lee K.C."/>
            <person name="Kim K.K."/>
            <person name="Lee B.W."/>
        </authorList>
    </citation>
    <scope>NUCLEOTIDE SEQUENCE [LARGE SCALE GENOMIC DNA]</scope>
    <source>
        <strain evidence="1 2">SA3-7</strain>
    </source>
</reference>
<accession>A0A0X8X247</accession>
<dbReference type="AlphaFoldDB" id="A0A0X8X247"/>
<evidence type="ECO:0000313" key="1">
    <source>
        <dbReference type="EMBL" id="BAU53762.1"/>
    </source>
</evidence>
<dbReference type="KEGG" id="mgot:MgSA37_01933"/>
<dbReference type="Proteomes" id="UP000218263">
    <property type="component" value="Chromosome"/>
</dbReference>